<dbReference type="Proteomes" id="UP000284403">
    <property type="component" value="Unassembled WGS sequence"/>
</dbReference>
<name>A0A422NNM4_9TRYP</name>
<dbReference type="RefSeq" id="XP_029225587.1">
    <property type="nucleotide sequence ID" value="XM_029374315.1"/>
</dbReference>
<organism evidence="1 2">
    <name type="scientific">Trypanosoma conorhini</name>
    <dbReference type="NCBI Taxonomy" id="83891"/>
    <lineage>
        <taxon>Eukaryota</taxon>
        <taxon>Discoba</taxon>
        <taxon>Euglenozoa</taxon>
        <taxon>Kinetoplastea</taxon>
        <taxon>Metakinetoplastina</taxon>
        <taxon>Trypanosomatida</taxon>
        <taxon>Trypanosomatidae</taxon>
        <taxon>Trypanosoma</taxon>
    </lineage>
</organism>
<proteinExistence type="predicted"/>
<accession>A0A422NNM4</accession>
<evidence type="ECO:0000313" key="1">
    <source>
        <dbReference type="EMBL" id="RNF07065.1"/>
    </source>
</evidence>
<sequence length="99" mass="10557">MLGLSLTSFTPCGGSARAAAAVCVRVCVAVGFGSCRALKAHSDSKERLASPFLRRACVCGQEAEEVKGPKGKQATMQTRRTRDAQLSRSMRLTLSILEL</sequence>
<keyword evidence="2" id="KW-1185">Reference proteome</keyword>
<comment type="caution">
    <text evidence="1">The sequence shown here is derived from an EMBL/GenBank/DDBJ whole genome shotgun (WGS) entry which is preliminary data.</text>
</comment>
<reference evidence="1 2" key="1">
    <citation type="journal article" date="2018" name="BMC Genomics">
        <title>Genomic comparison of Trypanosoma conorhini and Trypanosoma rangeli to Trypanosoma cruzi strains of high and low virulence.</title>
        <authorList>
            <person name="Bradwell K.R."/>
            <person name="Koparde V.N."/>
            <person name="Matveyev A.V."/>
            <person name="Serrano M.G."/>
            <person name="Alves J.M."/>
            <person name="Parikh H."/>
            <person name="Huang B."/>
            <person name="Lee V."/>
            <person name="Espinosa-Alvarez O."/>
            <person name="Ortiz P.A."/>
            <person name="Costa-Martins A.G."/>
            <person name="Teixeira M.M."/>
            <person name="Buck G.A."/>
        </authorList>
    </citation>
    <scope>NUCLEOTIDE SEQUENCE [LARGE SCALE GENOMIC DNA]</scope>
    <source>
        <strain evidence="1 2">025E</strain>
    </source>
</reference>
<evidence type="ECO:0000313" key="2">
    <source>
        <dbReference type="Proteomes" id="UP000284403"/>
    </source>
</evidence>
<gene>
    <name evidence="1" type="ORF">Tco025E_07450</name>
</gene>
<protein>
    <submittedName>
        <fullName evidence="1">Uncharacterized protein</fullName>
    </submittedName>
</protein>
<dbReference type="EMBL" id="MKKU01000577">
    <property type="protein sequence ID" value="RNF07065.1"/>
    <property type="molecule type" value="Genomic_DNA"/>
</dbReference>
<dbReference type="AlphaFoldDB" id="A0A422NNM4"/>
<dbReference type="GeneID" id="40321061"/>